<dbReference type="InterPro" id="IPR036397">
    <property type="entry name" value="RNaseH_sf"/>
</dbReference>
<dbReference type="InterPro" id="IPR050900">
    <property type="entry name" value="Transposase_IS3/IS150/IS904"/>
</dbReference>
<name>A0ABY3M6P7_9FLAO</name>
<feature type="domain" description="Integrase catalytic" evidence="1">
    <location>
        <begin position="1"/>
        <end position="124"/>
    </location>
</feature>
<evidence type="ECO:0000313" key="2">
    <source>
        <dbReference type="EMBL" id="TYC07274.1"/>
    </source>
</evidence>
<sequence>MSNSLSVEGSLQALGIAIKNRCYKKKPLIHHSDRGLQYCSNDYQELLDQNGIKTSMTEKYDPYENAVAERINGILKQEFNIAKYEVNLKINKQINNESIKIYNQERPHLSNHMLTPNQIHKQCKIEMKTYKSKKLNNGVIVQL</sequence>
<evidence type="ECO:0000259" key="1">
    <source>
        <dbReference type="PROSITE" id="PS50994"/>
    </source>
</evidence>
<dbReference type="EMBL" id="VSKN01000098">
    <property type="protein sequence ID" value="TYC07274.1"/>
    <property type="molecule type" value="Genomic_DNA"/>
</dbReference>
<organism evidence="2 3">
    <name type="scientific">Bizionia gelidisalsuginis</name>
    <dbReference type="NCBI Taxonomy" id="291188"/>
    <lineage>
        <taxon>Bacteria</taxon>
        <taxon>Pseudomonadati</taxon>
        <taxon>Bacteroidota</taxon>
        <taxon>Flavobacteriia</taxon>
        <taxon>Flavobacteriales</taxon>
        <taxon>Flavobacteriaceae</taxon>
        <taxon>Bizionia</taxon>
    </lineage>
</organism>
<dbReference type="RefSeq" id="WP_148381746.1">
    <property type="nucleotide sequence ID" value="NZ_VSKN01000098.1"/>
</dbReference>
<proteinExistence type="predicted"/>
<dbReference type="SUPFAM" id="SSF53098">
    <property type="entry name" value="Ribonuclease H-like"/>
    <property type="match status" value="1"/>
</dbReference>
<keyword evidence="3" id="KW-1185">Reference proteome</keyword>
<accession>A0ABY3M6P7</accession>
<comment type="caution">
    <text evidence="2">The sequence shown here is derived from an EMBL/GenBank/DDBJ whole genome shotgun (WGS) entry which is preliminary data.</text>
</comment>
<dbReference type="PROSITE" id="PS50994">
    <property type="entry name" value="INTEGRASE"/>
    <property type="match status" value="1"/>
</dbReference>
<protein>
    <submittedName>
        <fullName evidence="2">DDE-type integrase/transposase/recombinase</fullName>
    </submittedName>
</protein>
<evidence type="ECO:0000313" key="3">
    <source>
        <dbReference type="Proteomes" id="UP000323621"/>
    </source>
</evidence>
<dbReference type="Pfam" id="PF13683">
    <property type="entry name" value="rve_3"/>
    <property type="match status" value="1"/>
</dbReference>
<dbReference type="InterPro" id="IPR001584">
    <property type="entry name" value="Integrase_cat-core"/>
</dbReference>
<reference evidence="2 3" key="1">
    <citation type="submission" date="2019-08" db="EMBL/GenBank/DDBJ databases">
        <title>Genomes of Antarctic Bizionia species.</title>
        <authorList>
            <person name="Bowman J.P."/>
        </authorList>
    </citation>
    <scope>NUCLEOTIDE SEQUENCE [LARGE SCALE GENOMIC DNA]</scope>
    <source>
        <strain evidence="2 3">IC164</strain>
    </source>
</reference>
<dbReference type="PANTHER" id="PTHR46889:SF5">
    <property type="entry name" value="INTEGRASE PROTEIN"/>
    <property type="match status" value="1"/>
</dbReference>
<gene>
    <name evidence="2" type="ORF">ES677_15205</name>
</gene>
<dbReference type="Proteomes" id="UP000323621">
    <property type="component" value="Unassembled WGS sequence"/>
</dbReference>
<dbReference type="Gene3D" id="3.30.420.10">
    <property type="entry name" value="Ribonuclease H-like superfamily/Ribonuclease H"/>
    <property type="match status" value="1"/>
</dbReference>
<dbReference type="InterPro" id="IPR012337">
    <property type="entry name" value="RNaseH-like_sf"/>
</dbReference>
<dbReference type="PANTHER" id="PTHR46889">
    <property type="entry name" value="TRANSPOSASE INSF FOR INSERTION SEQUENCE IS3B-RELATED"/>
    <property type="match status" value="1"/>
</dbReference>